<feature type="zinc finger region" description="CR-type" evidence="15">
    <location>
        <begin position="139"/>
        <end position="217"/>
    </location>
</feature>
<evidence type="ECO:0000259" key="16">
    <source>
        <dbReference type="PROSITE" id="PS50076"/>
    </source>
</evidence>
<evidence type="ECO:0000256" key="1">
    <source>
        <dbReference type="ARBA" id="ARBA00004496"/>
    </source>
</evidence>
<dbReference type="AlphaFoldDB" id="A0A9Q9BYS0"/>
<feature type="repeat" description="CXXCXGXG motif" evidence="14">
    <location>
        <begin position="152"/>
        <end position="159"/>
    </location>
</feature>
<dbReference type="InterPro" id="IPR001623">
    <property type="entry name" value="DnaJ_domain"/>
</dbReference>
<comment type="cofactor">
    <cofactor evidence="14">
        <name>Zn(2+)</name>
        <dbReference type="ChEBI" id="CHEBI:29105"/>
    </cofactor>
    <text evidence="14">Binds 2 Zn(2+) ions per monomer.</text>
</comment>
<feature type="binding site" evidence="14">
    <location>
        <position position="172"/>
    </location>
    <ligand>
        <name>Zn(2+)</name>
        <dbReference type="ChEBI" id="CHEBI:29105"/>
        <label>2</label>
    </ligand>
</feature>
<evidence type="ECO:0000256" key="14">
    <source>
        <dbReference type="HAMAP-Rule" id="MF_01152"/>
    </source>
</evidence>
<feature type="binding site" evidence="14">
    <location>
        <position position="169"/>
    </location>
    <ligand>
        <name>Zn(2+)</name>
        <dbReference type="ChEBI" id="CHEBI:29105"/>
        <label>2</label>
    </ligand>
</feature>
<comment type="domain">
    <text evidence="14">The J domain is necessary and sufficient to stimulate DnaK ATPase activity. Zinc center 1 plays an important role in the autonomous, DnaK-independent chaperone activity of DnaJ. Zinc center 2 is essential for interaction with DnaK and for DnaJ activity.</text>
</comment>
<dbReference type="GO" id="GO:0031072">
    <property type="term" value="F:heat shock protein binding"/>
    <property type="evidence" value="ECO:0007669"/>
    <property type="project" value="InterPro"/>
</dbReference>
<dbReference type="EMBL" id="CP089286">
    <property type="protein sequence ID" value="UTO55816.1"/>
    <property type="molecule type" value="Genomic_DNA"/>
</dbReference>
<feature type="binding site" evidence="14">
    <location>
        <position position="155"/>
    </location>
    <ligand>
        <name>Zn(2+)</name>
        <dbReference type="ChEBI" id="CHEBI:29105"/>
        <label>1</label>
    </ligand>
</feature>
<sequence>MSKNDYYELLGVSKSATSDEIKKAYRKMALKYHPDKNPGNKEAEEKFKKLSEAYDVLSDENKRAAYDRYGHSAFSGGAGNAGGFDFNSGFSTDFSDIFNDLFGGGFGGRSQKSSKRYENNRGSDLRFDIEITLEDSFNGVKVPLNYVTHVKCQNCNGSGSDGSTKSIQCSTCHGVGNIRSQQGFFTIERTCHVCNGEGEIIQNKCKKCFGSGRTRSDVNLLVAVPKGIETGNKVRINGKGEAGYRGSQSGDLYVYVKVKNHKFFTRSSSDLYCNVPIKMTLAALGGSIEMPSIDGNWTQFKIPEGTQNGDKIRLKEKGMPYINSPGKRGDMYIQVIVETPIKLTKKQKDLLKNFDDENNSECSPQSTGFFQKVKSFWKDIRS</sequence>
<feature type="binding site" evidence="14">
    <location>
        <position position="152"/>
    </location>
    <ligand>
        <name>Zn(2+)</name>
        <dbReference type="ChEBI" id="CHEBI:29105"/>
        <label>1</label>
    </ligand>
</feature>
<dbReference type="RefSeq" id="WP_218194437.1">
    <property type="nucleotide sequence ID" value="NZ_CP054597.1"/>
</dbReference>
<feature type="binding site" evidence="14">
    <location>
        <position position="208"/>
    </location>
    <ligand>
        <name>Zn(2+)</name>
        <dbReference type="ChEBI" id="CHEBI:29105"/>
        <label>1</label>
    </ligand>
</feature>
<evidence type="ECO:0000256" key="10">
    <source>
        <dbReference type="ARBA" id="ARBA00023186"/>
    </source>
</evidence>
<dbReference type="Pfam" id="PF00226">
    <property type="entry name" value="DnaJ"/>
    <property type="match status" value="1"/>
</dbReference>
<protein>
    <recommendedName>
        <fullName evidence="13 14">Chaperone protein DnaJ</fullName>
    </recommendedName>
</protein>
<comment type="similarity">
    <text evidence="12 14">Belongs to the DnaJ family.</text>
</comment>
<dbReference type="PROSITE" id="PS00636">
    <property type="entry name" value="DNAJ_1"/>
    <property type="match status" value="1"/>
</dbReference>
<evidence type="ECO:0000256" key="4">
    <source>
        <dbReference type="ARBA" id="ARBA00022705"/>
    </source>
</evidence>
<comment type="function">
    <text evidence="11 14">Participates actively in the response to hyperosmotic and heat shock by preventing the aggregation of stress-denatured proteins and by disaggregating proteins, also in an autonomous, DnaK-independent fashion. Unfolded proteins bind initially to DnaJ; upon interaction with the DnaJ-bound protein, DnaK hydrolyzes its bound ATP, resulting in the formation of a stable complex. GrpE releases ADP from DnaK; ATP binding to DnaK triggers the release of the substrate protein, thus completing the reaction cycle. Several rounds of ATP-dependent interactions between DnaJ, DnaK and GrpE are required for fully efficient folding. Also involved, together with DnaK and GrpE, in the DNA replication of plasmids through activation of initiation proteins.</text>
</comment>
<keyword evidence="6 14" id="KW-0677">Repeat</keyword>
<keyword evidence="9 14" id="KW-0346">Stress response</keyword>
<dbReference type="InterPro" id="IPR018253">
    <property type="entry name" value="DnaJ_domain_CS"/>
</dbReference>
<comment type="subunit">
    <text evidence="2 14">Homodimer.</text>
</comment>
<organism evidence="18 20">
    <name type="scientific">Neoehrlichia mikurensis</name>
    <dbReference type="NCBI Taxonomy" id="89586"/>
    <lineage>
        <taxon>Bacteria</taxon>
        <taxon>Pseudomonadati</taxon>
        <taxon>Pseudomonadota</taxon>
        <taxon>Alphaproteobacteria</taxon>
        <taxon>Rickettsiales</taxon>
        <taxon>Anaplasmataceae</taxon>
        <taxon>Candidatus Neoehrlichia</taxon>
    </lineage>
</organism>
<dbReference type="FunFam" id="2.60.260.20:FF:000004">
    <property type="entry name" value="Molecular chaperone DnaJ"/>
    <property type="match status" value="1"/>
</dbReference>
<dbReference type="InterPro" id="IPR002939">
    <property type="entry name" value="DnaJ_C"/>
</dbReference>
<dbReference type="PANTHER" id="PTHR43096">
    <property type="entry name" value="DNAJ HOMOLOG 1, MITOCHONDRIAL-RELATED"/>
    <property type="match status" value="1"/>
</dbReference>
<evidence type="ECO:0000256" key="13">
    <source>
        <dbReference type="ARBA" id="ARBA00067609"/>
    </source>
</evidence>
<dbReference type="Proteomes" id="UP001059822">
    <property type="component" value="Chromosome"/>
</dbReference>
<reference evidence="18" key="1">
    <citation type="journal article" date="2022" name="Microorganisms">
        <title>Assembly and Comparison of Ca. Neoehrlichia mikurensis Genomes.</title>
        <authorList>
            <person name="Azagi T."/>
            <person name="Dirks R.P."/>
            <person name="Yebra-Pimentel E.S."/>
            <person name="Schaap P.J."/>
            <person name="Koehorst J.J."/>
            <person name="Esser H.J."/>
            <person name="Sprong H."/>
        </authorList>
    </citation>
    <scope>NUCLEOTIDE SEQUENCE</scope>
    <source>
        <strain evidence="19">18-2804</strain>
        <strain evidence="18">18-2837</strain>
    </source>
</reference>
<keyword evidence="10 14" id="KW-0143">Chaperone</keyword>
<dbReference type="HAMAP" id="MF_01152">
    <property type="entry name" value="DnaJ"/>
    <property type="match status" value="1"/>
</dbReference>
<accession>A0A9Q9BYS0</accession>
<keyword evidence="8 14" id="KW-0862">Zinc</keyword>
<dbReference type="FunFam" id="2.10.230.10:FF:000002">
    <property type="entry name" value="Molecular chaperone DnaJ"/>
    <property type="match status" value="1"/>
</dbReference>
<evidence type="ECO:0000256" key="3">
    <source>
        <dbReference type="ARBA" id="ARBA00022490"/>
    </source>
</evidence>
<evidence type="ECO:0000256" key="6">
    <source>
        <dbReference type="ARBA" id="ARBA00022737"/>
    </source>
</evidence>
<dbReference type="CDD" id="cd10719">
    <property type="entry name" value="DnaJ_zf"/>
    <property type="match status" value="1"/>
</dbReference>
<evidence type="ECO:0000313" key="18">
    <source>
        <dbReference type="EMBL" id="UTO55816.1"/>
    </source>
</evidence>
<dbReference type="InterPro" id="IPR012724">
    <property type="entry name" value="DnaJ"/>
</dbReference>
<keyword evidence="4 14" id="KW-0235">DNA replication</keyword>
<evidence type="ECO:0000256" key="9">
    <source>
        <dbReference type="ARBA" id="ARBA00023016"/>
    </source>
</evidence>
<evidence type="ECO:0000256" key="2">
    <source>
        <dbReference type="ARBA" id="ARBA00011738"/>
    </source>
</evidence>
<dbReference type="Proteomes" id="UP001059985">
    <property type="component" value="Chromosome"/>
</dbReference>
<dbReference type="NCBIfam" id="NF008035">
    <property type="entry name" value="PRK10767.1"/>
    <property type="match status" value="1"/>
</dbReference>
<dbReference type="GO" id="GO:0009408">
    <property type="term" value="P:response to heat"/>
    <property type="evidence" value="ECO:0007669"/>
    <property type="project" value="InterPro"/>
</dbReference>
<evidence type="ECO:0000313" key="21">
    <source>
        <dbReference type="Proteomes" id="UP001059985"/>
    </source>
</evidence>
<dbReference type="PANTHER" id="PTHR43096:SF48">
    <property type="entry name" value="CHAPERONE PROTEIN DNAJ"/>
    <property type="match status" value="1"/>
</dbReference>
<feature type="binding site" evidence="14">
    <location>
        <position position="194"/>
    </location>
    <ligand>
        <name>Zn(2+)</name>
        <dbReference type="ChEBI" id="CHEBI:29105"/>
        <label>2</label>
    </ligand>
</feature>
<dbReference type="GO" id="GO:0005524">
    <property type="term" value="F:ATP binding"/>
    <property type="evidence" value="ECO:0007669"/>
    <property type="project" value="InterPro"/>
</dbReference>
<keyword evidence="21" id="KW-1185">Reference proteome</keyword>
<dbReference type="GO" id="GO:0006260">
    <property type="term" value="P:DNA replication"/>
    <property type="evidence" value="ECO:0007669"/>
    <property type="project" value="UniProtKB-KW"/>
</dbReference>
<dbReference type="GO" id="GO:0016491">
    <property type="term" value="F:oxidoreductase activity"/>
    <property type="evidence" value="ECO:0007669"/>
    <property type="project" value="UniProtKB-KW"/>
</dbReference>
<dbReference type="CDD" id="cd06257">
    <property type="entry name" value="DnaJ"/>
    <property type="match status" value="1"/>
</dbReference>
<evidence type="ECO:0000256" key="7">
    <source>
        <dbReference type="ARBA" id="ARBA00022771"/>
    </source>
</evidence>
<comment type="subcellular location">
    <subcellularLocation>
        <location evidence="1 14">Cytoplasm</location>
    </subcellularLocation>
</comment>
<dbReference type="PROSITE" id="PS50076">
    <property type="entry name" value="DNAJ_2"/>
    <property type="match status" value="1"/>
</dbReference>
<evidence type="ECO:0000256" key="11">
    <source>
        <dbReference type="ARBA" id="ARBA00053423"/>
    </source>
</evidence>
<dbReference type="PROSITE" id="PS51188">
    <property type="entry name" value="ZF_CR"/>
    <property type="match status" value="1"/>
</dbReference>
<proteinExistence type="inferred from homology"/>
<gene>
    <name evidence="14 18" type="primary">dnaJ</name>
    <name evidence="19" type="ORF">LUA81_01975</name>
    <name evidence="18" type="ORF">LUA82_01995</name>
</gene>
<evidence type="ECO:0000256" key="15">
    <source>
        <dbReference type="PROSITE-ProRule" id="PRU00546"/>
    </source>
</evidence>
<keyword evidence="3 14" id="KW-0963">Cytoplasm</keyword>
<dbReference type="EMBL" id="CP089285">
    <property type="protein sequence ID" value="UTO56731.1"/>
    <property type="molecule type" value="Genomic_DNA"/>
</dbReference>
<dbReference type="GO" id="GO:0008270">
    <property type="term" value="F:zinc ion binding"/>
    <property type="evidence" value="ECO:0007669"/>
    <property type="project" value="UniProtKB-UniRule"/>
</dbReference>
<feature type="binding site" evidence="14">
    <location>
        <position position="205"/>
    </location>
    <ligand>
        <name>Zn(2+)</name>
        <dbReference type="ChEBI" id="CHEBI:29105"/>
        <label>1</label>
    </ligand>
</feature>
<dbReference type="SMART" id="SM00271">
    <property type="entry name" value="DnaJ"/>
    <property type="match status" value="1"/>
</dbReference>
<evidence type="ECO:0000259" key="17">
    <source>
        <dbReference type="PROSITE" id="PS51188"/>
    </source>
</evidence>
<feature type="domain" description="CR-type" evidence="17">
    <location>
        <begin position="139"/>
        <end position="217"/>
    </location>
</feature>
<feature type="domain" description="J" evidence="16">
    <location>
        <begin position="5"/>
        <end position="70"/>
    </location>
</feature>
<dbReference type="FunFam" id="1.10.287.110:FF:000034">
    <property type="entry name" value="Chaperone protein DnaJ"/>
    <property type="match status" value="1"/>
</dbReference>
<dbReference type="GO" id="GO:0051082">
    <property type="term" value="F:unfolded protein binding"/>
    <property type="evidence" value="ECO:0007669"/>
    <property type="project" value="UniProtKB-UniRule"/>
</dbReference>
<evidence type="ECO:0000313" key="20">
    <source>
        <dbReference type="Proteomes" id="UP001059822"/>
    </source>
</evidence>
<keyword evidence="18" id="KW-0560">Oxidoreductase</keyword>
<keyword evidence="5 14" id="KW-0479">Metal-binding</keyword>
<evidence type="ECO:0000313" key="19">
    <source>
        <dbReference type="EMBL" id="UTO56731.1"/>
    </source>
</evidence>
<dbReference type="NCBIfam" id="TIGR02349">
    <property type="entry name" value="DnaJ_bact"/>
    <property type="match status" value="1"/>
</dbReference>
<dbReference type="GO" id="GO:0005737">
    <property type="term" value="C:cytoplasm"/>
    <property type="evidence" value="ECO:0007669"/>
    <property type="project" value="UniProtKB-SubCell"/>
</dbReference>
<dbReference type="InterPro" id="IPR001305">
    <property type="entry name" value="HSP_DnaJ_Cys-rich_dom"/>
</dbReference>
<feature type="repeat" description="CXXCXGXG motif" evidence="14">
    <location>
        <begin position="169"/>
        <end position="176"/>
    </location>
</feature>
<evidence type="ECO:0000256" key="8">
    <source>
        <dbReference type="ARBA" id="ARBA00022833"/>
    </source>
</evidence>
<evidence type="ECO:0000256" key="12">
    <source>
        <dbReference type="ARBA" id="ARBA00061004"/>
    </source>
</evidence>
<dbReference type="CDD" id="cd10747">
    <property type="entry name" value="DnaJ_C"/>
    <property type="match status" value="1"/>
</dbReference>
<dbReference type="GO" id="GO:0042026">
    <property type="term" value="P:protein refolding"/>
    <property type="evidence" value="ECO:0007669"/>
    <property type="project" value="TreeGrafter"/>
</dbReference>
<name>A0A9Q9BYS0_9RICK</name>
<evidence type="ECO:0000256" key="5">
    <source>
        <dbReference type="ARBA" id="ARBA00022723"/>
    </source>
</evidence>
<dbReference type="Pfam" id="PF01556">
    <property type="entry name" value="DnaJ_C"/>
    <property type="match status" value="1"/>
</dbReference>
<feature type="repeat" description="CXXCXGXG motif" evidence="14">
    <location>
        <begin position="191"/>
        <end position="198"/>
    </location>
</feature>
<keyword evidence="7 14" id="KW-0863">Zinc-finger</keyword>
<dbReference type="Pfam" id="PF00684">
    <property type="entry name" value="DnaJ_CXXCXGXG"/>
    <property type="match status" value="1"/>
</dbReference>
<feature type="binding site" evidence="14">
    <location>
        <position position="191"/>
    </location>
    <ligand>
        <name>Zn(2+)</name>
        <dbReference type="ChEBI" id="CHEBI:29105"/>
        <label>2</label>
    </ligand>
</feature>
<feature type="repeat" description="CXXCXGXG motif" evidence="14">
    <location>
        <begin position="205"/>
        <end position="212"/>
    </location>
</feature>